<dbReference type="AlphaFoldDB" id="A0A4U1HWT0"/>
<comment type="caution">
    <text evidence="1">The sequence shown here is derived from an EMBL/GenBank/DDBJ whole genome shotgun (WGS) entry which is preliminary data.</text>
</comment>
<dbReference type="Proteomes" id="UP000305539">
    <property type="component" value="Unassembled WGS sequence"/>
</dbReference>
<evidence type="ECO:0000313" key="1">
    <source>
        <dbReference type="EMBL" id="TKC83426.1"/>
    </source>
</evidence>
<gene>
    <name evidence="1" type="ORF">FAZ69_23325</name>
</gene>
<dbReference type="EMBL" id="SWJE01000014">
    <property type="protein sequence ID" value="TKC83426.1"/>
    <property type="molecule type" value="Genomic_DNA"/>
</dbReference>
<sequence>MAAQWEKDMVAECEMFPELLRSVQAAVQEMELVRACLSHAGLLVLDGLRVTLEKGLVVHGSAR</sequence>
<keyword evidence="2" id="KW-1185">Reference proteome</keyword>
<protein>
    <submittedName>
        <fullName evidence="1">Uncharacterized protein</fullName>
    </submittedName>
</protein>
<dbReference type="RefSeq" id="WP_136897468.1">
    <property type="nucleotide sequence ID" value="NZ_SWJE01000014.1"/>
</dbReference>
<name>A0A4U1HWT0_9BURK</name>
<evidence type="ECO:0000313" key="2">
    <source>
        <dbReference type="Proteomes" id="UP000305539"/>
    </source>
</evidence>
<organism evidence="1 2">
    <name type="scientific">Trinickia terrae</name>
    <dbReference type="NCBI Taxonomy" id="2571161"/>
    <lineage>
        <taxon>Bacteria</taxon>
        <taxon>Pseudomonadati</taxon>
        <taxon>Pseudomonadota</taxon>
        <taxon>Betaproteobacteria</taxon>
        <taxon>Burkholderiales</taxon>
        <taxon>Burkholderiaceae</taxon>
        <taxon>Trinickia</taxon>
    </lineage>
</organism>
<reference evidence="1 2" key="1">
    <citation type="submission" date="2019-04" db="EMBL/GenBank/DDBJ databases">
        <title>Trinickia sp. 7GSK02, isolated from subtropical forest soil.</title>
        <authorList>
            <person name="Gao Z.-H."/>
            <person name="Qiu L.-H."/>
        </authorList>
    </citation>
    <scope>NUCLEOTIDE SEQUENCE [LARGE SCALE GENOMIC DNA]</scope>
    <source>
        <strain evidence="1 2">7GSK02</strain>
    </source>
</reference>
<accession>A0A4U1HWT0</accession>
<proteinExistence type="predicted"/>